<evidence type="ECO:0000256" key="6">
    <source>
        <dbReference type="ARBA" id="ARBA00035207"/>
    </source>
</evidence>
<dbReference type="InterPro" id="IPR005727">
    <property type="entry name" value="Ribosomal_uL22_bac/chlpt-type"/>
</dbReference>
<proteinExistence type="inferred from homology"/>
<comment type="caution">
    <text evidence="12">The sequence shown here is derived from an EMBL/GenBank/DDBJ whole genome shotgun (WGS) entry which is preliminary data.</text>
</comment>
<evidence type="ECO:0000313" key="12">
    <source>
        <dbReference type="EMBL" id="OHA84879.1"/>
    </source>
</evidence>
<dbReference type="PANTHER" id="PTHR13501:SF8">
    <property type="entry name" value="LARGE RIBOSOMAL SUBUNIT PROTEIN UL22M"/>
    <property type="match status" value="1"/>
</dbReference>
<dbReference type="GO" id="GO:0022625">
    <property type="term" value="C:cytosolic large ribosomal subunit"/>
    <property type="evidence" value="ECO:0007669"/>
    <property type="project" value="TreeGrafter"/>
</dbReference>
<protein>
    <recommendedName>
        <fullName evidence="6 7">Large ribosomal subunit protein uL22</fullName>
    </recommendedName>
</protein>
<organism evidence="12 13">
    <name type="scientific">Candidatus Yonathbacteria bacterium RIFOXYD1_FULL_52_36</name>
    <dbReference type="NCBI Taxonomy" id="1802730"/>
    <lineage>
        <taxon>Bacteria</taxon>
        <taxon>Candidatus Yonathiibacteriota</taxon>
    </lineage>
</organism>
<comment type="function">
    <text evidence="7">The globular domain of the protein is located near the polypeptide exit tunnel on the outside of the subunit, while an extended beta-hairpin is found that lines the wall of the exit tunnel in the center of the 70S ribosome.</text>
</comment>
<dbReference type="AlphaFoldDB" id="A0A1G2SJS9"/>
<evidence type="ECO:0000256" key="10">
    <source>
        <dbReference type="RuleBase" id="RU004008"/>
    </source>
</evidence>
<dbReference type="InterPro" id="IPR036394">
    <property type="entry name" value="Ribosomal_uL22_sf"/>
</dbReference>
<evidence type="ECO:0000256" key="9">
    <source>
        <dbReference type="RuleBase" id="RU004006"/>
    </source>
</evidence>
<evidence type="ECO:0000256" key="3">
    <source>
        <dbReference type="ARBA" id="ARBA00022884"/>
    </source>
</evidence>
<evidence type="ECO:0000256" key="7">
    <source>
        <dbReference type="HAMAP-Rule" id="MF_01331"/>
    </source>
</evidence>
<dbReference type="GO" id="GO:0006412">
    <property type="term" value="P:translation"/>
    <property type="evidence" value="ECO:0007669"/>
    <property type="project" value="UniProtKB-UniRule"/>
</dbReference>
<dbReference type="GO" id="GO:0019843">
    <property type="term" value="F:rRNA binding"/>
    <property type="evidence" value="ECO:0007669"/>
    <property type="project" value="UniProtKB-UniRule"/>
</dbReference>
<accession>A0A1G2SJS9</accession>
<evidence type="ECO:0000313" key="13">
    <source>
        <dbReference type="Proteomes" id="UP000178168"/>
    </source>
</evidence>
<keyword evidence="4 7" id="KW-0689">Ribosomal protein</keyword>
<dbReference type="CDD" id="cd00336">
    <property type="entry name" value="Ribosomal_L22"/>
    <property type="match status" value="1"/>
</dbReference>
<gene>
    <name evidence="7" type="primary">rplV</name>
    <name evidence="12" type="ORF">A2591_00955</name>
</gene>
<evidence type="ECO:0000256" key="2">
    <source>
        <dbReference type="ARBA" id="ARBA00022730"/>
    </source>
</evidence>
<evidence type="ECO:0000256" key="4">
    <source>
        <dbReference type="ARBA" id="ARBA00022980"/>
    </source>
</evidence>
<keyword evidence="5 7" id="KW-0687">Ribonucleoprotein</keyword>
<keyword evidence="3 7" id="KW-0694">RNA-binding</keyword>
<dbReference type="InterPro" id="IPR047867">
    <property type="entry name" value="Ribosomal_uL22_bac/org-type"/>
</dbReference>
<dbReference type="STRING" id="1802730.A2591_00955"/>
<dbReference type="GO" id="GO:0003735">
    <property type="term" value="F:structural constituent of ribosome"/>
    <property type="evidence" value="ECO:0007669"/>
    <property type="project" value="InterPro"/>
</dbReference>
<comment type="similarity">
    <text evidence="1 7 8">Belongs to the universal ribosomal protein uL22 family.</text>
</comment>
<keyword evidence="2 7" id="KW-0699">rRNA-binding</keyword>
<evidence type="ECO:0000256" key="8">
    <source>
        <dbReference type="RuleBase" id="RU004005"/>
    </source>
</evidence>
<dbReference type="EMBL" id="MHUZ01000034">
    <property type="protein sequence ID" value="OHA84879.1"/>
    <property type="molecule type" value="Genomic_DNA"/>
</dbReference>
<dbReference type="InterPro" id="IPR001063">
    <property type="entry name" value="Ribosomal_uL22"/>
</dbReference>
<dbReference type="Proteomes" id="UP000178168">
    <property type="component" value="Unassembled WGS sequence"/>
</dbReference>
<dbReference type="HAMAP" id="MF_01331_B">
    <property type="entry name" value="Ribosomal_uL22_B"/>
    <property type="match status" value="1"/>
</dbReference>
<feature type="region of interest" description="Disordered" evidence="11">
    <location>
        <begin position="116"/>
        <end position="148"/>
    </location>
</feature>
<evidence type="ECO:0000256" key="5">
    <source>
        <dbReference type="ARBA" id="ARBA00023274"/>
    </source>
</evidence>
<dbReference type="Gene3D" id="3.90.470.10">
    <property type="entry name" value="Ribosomal protein L22/L17"/>
    <property type="match status" value="1"/>
</dbReference>
<evidence type="ECO:0000256" key="1">
    <source>
        <dbReference type="ARBA" id="ARBA00009451"/>
    </source>
</evidence>
<feature type="compositionally biased region" description="Basic and acidic residues" evidence="11">
    <location>
        <begin position="125"/>
        <end position="139"/>
    </location>
</feature>
<name>A0A1G2SJS9_9BACT</name>
<dbReference type="NCBIfam" id="TIGR01044">
    <property type="entry name" value="rplV_bact"/>
    <property type="match status" value="1"/>
</dbReference>
<evidence type="ECO:0000256" key="11">
    <source>
        <dbReference type="SAM" id="MobiDB-lite"/>
    </source>
</evidence>
<dbReference type="SUPFAM" id="SSF54843">
    <property type="entry name" value="Ribosomal protein L22"/>
    <property type="match status" value="1"/>
</dbReference>
<comment type="function">
    <text evidence="7 10">This protein binds specifically to 23S rRNA; its binding is stimulated by other ribosomal proteins, e.g., L4, L17, and L20. It is important during the early stages of 50S assembly. It makes multiple contacts with different domains of the 23S rRNA in the assembled 50S subunit and ribosome.</text>
</comment>
<dbReference type="PANTHER" id="PTHR13501">
    <property type="entry name" value="CHLOROPLAST 50S RIBOSOMAL PROTEIN L22-RELATED"/>
    <property type="match status" value="1"/>
</dbReference>
<sequence>MKAILSNYRQSPRKVRLVARMVQGKTVPQALNELNALTKRAALPMKKLIESAAANARHNFGATDEDLTIKSMRVDKGMLLKRSLPKARGSSSVIRKKASNVVVELVSKSGAQLVSKEAKAVAPKKSTEKAPAKKVEAKKPVKKTVKKA</sequence>
<comment type="subunit">
    <text evidence="7 9">Part of the 50S ribosomal subunit.</text>
</comment>
<dbReference type="Pfam" id="PF00237">
    <property type="entry name" value="Ribosomal_L22"/>
    <property type="match status" value="1"/>
</dbReference>
<reference evidence="12 13" key="1">
    <citation type="journal article" date="2016" name="Nat. Commun.">
        <title>Thousands of microbial genomes shed light on interconnected biogeochemical processes in an aquifer system.</title>
        <authorList>
            <person name="Anantharaman K."/>
            <person name="Brown C.T."/>
            <person name="Hug L.A."/>
            <person name="Sharon I."/>
            <person name="Castelle C.J."/>
            <person name="Probst A.J."/>
            <person name="Thomas B.C."/>
            <person name="Singh A."/>
            <person name="Wilkins M.J."/>
            <person name="Karaoz U."/>
            <person name="Brodie E.L."/>
            <person name="Williams K.H."/>
            <person name="Hubbard S.S."/>
            <person name="Banfield J.F."/>
        </authorList>
    </citation>
    <scope>NUCLEOTIDE SEQUENCE [LARGE SCALE GENOMIC DNA]</scope>
</reference>